<dbReference type="PANTHER" id="PTHR46148:SF52">
    <property type="entry name" value="OS04G0603800 PROTEIN"/>
    <property type="match status" value="1"/>
</dbReference>
<protein>
    <recommendedName>
        <fullName evidence="1">Tf2-1-like SH3-like domain-containing protein</fullName>
    </recommendedName>
</protein>
<keyword evidence="3" id="KW-1185">Reference proteome</keyword>
<dbReference type="AlphaFoldDB" id="A0A3L6QCK5"/>
<dbReference type="EMBL" id="PQIB02000012">
    <property type="protein sequence ID" value="RLM78443.1"/>
    <property type="molecule type" value="Genomic_DNA"/>
</dbReference>
<evidence type="ECO:0000313" key="2">
    <source>
        <dbReference type="EMBL" id="RLM78443.1"/>
    </source>
</evidence>
<feature type="domain" description="Tf2-1-like SH3-like" evidence="1">
    <location>
        <begin position="133"/>
        <end position="196"/>
    </location>
</feature>
<name>A0A3L6QCK5_PANMI</name>
<evidence type="ECO:0000259" key="1">
    <source>
        <dbReference type="Pfam" id="PF24626"/>
    </source>
</evidence>
<dbReference type="Pfam" id="PF24626">
    <property type="entry name" value="SH3_Tf2-1"/>
    <property type="match status" value="1"/>
</dbReference>
<reference evidence="3" key="1">
    <citation type="journal article" date="2019" name="Nat. Commun.">
        <title>The genome of broomcorn millet.</title>
        <authorList>
            <person name="Zou C."/>
            <person name="Miki D."/>
            <person name="Li D."/>
            <person name="Tang Q."/>
            <person name="Xiao L."/>
            <person name="Rajput S."/>
            <person name="Deng P."/>
            <person name="Jia W."/>
            <person name="Huang R."/>
            <person name="Zhang M."/>
            <person name="Sun Y."/>
            <person name="Hu J."/>
            <person name="Fu X."/>
            <person name="Schnable P.S."/>
            <person name="Li F."/>
            <person name="Zhang H."/>
            <person name="Feng B."/>
            <person name="Zhu X."/>
            <person name="Liu R."/>
            <person name="Schnable J.C."/>
            <person name="Zhu J.-K."/>
            <person name="Zhang H."/>
        </authorList>
    </citation>
    <scope>NUCLEOTIDE SEQUENCE [LARGE SCALE GENOMIC DNA]</scope>
</reference>
<dbReference type="InterPro" id="IPR056924">
    <property type="entry name" value="SH3_Tf2-1"/>
</dbReference>
<dbReference type="STRING" id="4540.A0A3L6QCK5"/>
<accession>A0A3L6QCK5</accession>
<organism evidence="2 3">
    <name type="scientific">Panicum miliaceum</name>
    <name type="common">Proso millet</name>
    <name type="synonym">Broomcorn millet</name>
    <dbReference type="NCBI Taxonomy" id="4540"/>
    <lineage>
        <taxon>Eukaryota</taxon>
        <taxon>Viridiplantae</taxon>
        <taxon>Streptophyta</taxon>
        <taxon>Embryophyta</taxon>
        <taxon>Tracheophyta</taxon>
        <taxon>Spermatophyta</taxon>
        <taxon>Magnoliopsida</taxon>
        <taxon>Liliopsida</taxon>
        <taxon>Poales</taxon>
        <taxon>Poaceae</taxon>
        <taxon>PACMAD clade</taxon>
        <taxon>Panicoideae</taxon>
        <taxon>Panicodae</taxon>
        <taxon>Paniceae</taxon>
        <taxon>Panicinae</taxon>
        <taxon>Panicum</taxon>
        <taxon>Panicum sect. Panicum</taxon>
    </lineage>
</organism>
<dbReference type="OrthoDB" id="786789at2759"/>
<dbReference type="PANTHER" id="PTHR46148">
    <property type="entry name" value="CHROMO DOMAIN-CONTAINING PROTEIN"/>
    <property type="match status" value="1"/>
</dbReference>
<sequence>MAGIVQVIWDTVEDELHPQTDGQTEAVLRLIYVALSMLAQLSGSLGFLSLSFGTTLACYRNALQTTTFKALYGHEPNHFGIVAATDVPVPDLANWIQERNLMNDLLKQHLSRSQQRMKNQADKNRSERVFHVGDKVYLKLQPYIQTSVQHHSNDKLSFKFFGPFEIMEKLGTVAYKLKLPPTSAIHPVFHVSQLKQAPGTGHTFPHCKH</sequence>
<comment type="caution">
    <text evidence="2">The sequence shown here is derived from an EMBL/GenBank/DDBJ whole genome shotgun (WGS) entry which is preliminary data.</text>
</comment>
<dbReference type="Proteomes" id="UP000275267">
    <property type="component" value="Unassembled WGS sequence"/>
</dbReference>
<evidence type="ECO:0000313" key="3">
    <source>
        <dbReference type="Proteomes" id="UP000275267"/>
    </source>
</evidence>
<gene>
    <name evidence="2" type="ORF">C2845_PM12G21170</name>
</gene>
<proteinExistence type="predicted"/>